<feature type="compositionally biased region" description="Polar residues" evidence="1">
    <location>
        <begin position="67"/>
        <end position="77"/>
    </location>
</feature>
<feature type="compositionally biased region" description="Low complexity" evidence="1">
    <location>
        <begin position="301"/>
        <end position="314"/>
    </location>
</feature>
<protein>
    <submittedName>
        <fullName evidence="2">Uncharacterized protein</fullName>
    </submittedName>
</protein>
<proteinExistence type="predicted"/>
<dbReference type="OrthoDB" id="4174112at2759"/>
<organism evidence="2 3">
    <name type="scientific">Fusarium longipes</name>
    <dbReference type="NCBI Taxonomy" id="694270"/>
    <lineage>
        <taxon>Eukaryota</taxon>
        <taxon>Fungi</taxon>
        <taxon>Dikarya</taxon>
        <taxon>Ascomycota</taxon>
        <taxon>Pezizomycotina</taxon>
        <taxon>Sordariomycetes</taxon>
        <taxon>Hypocreomycetidae</taxon>
        <taxon>Hypocreales</taxon>
        <taxon>Nectriaceae</taxon>
        <taxon>Fusarium</taxon>
    </lineage>
</organism>
<name>A0A395RSF9_9HYPO</name>
<dbReference type="AlphaFoldDB" id="A0A395RSF9"/>
<feature type="region of interest" description="Disordered" evidence="1">
    <location>
        <begin position="1"/>
        <end position="94"/>
    </location>
</feature>
<dbReference type="STRING" id="694270.A0A395RSF9"/>
<feature type="compositionally biased region" description="Acidic residues" evidence="1">
    <location>
        <begin position="52"/>
        <end position="61"/>
    </location>
</feature>
<sequence>MAKSKSDKSKSERSASSRKNPSGSRSSRRIKKSQAATKQVKGKKPVKKEQVEEIEDADEEIVRDPQPTASGAANNFVNHGGNDSDASQRPGEAPPGWAYQLVPATQFSETAGEVAQRIYGDDLNTDSALSKRLCEEIALRPVRQRRPETALNMERRSNVEAFLAHLTGVPVERSCKNCAKGHGPWHECIIYDGQMCGSCTNCWFNASGSRCTFHEFYLRSGSYSYAVCGNAYPTHAYACSTTNLINEALALGVSGTSLDRLISRVESAAIELGNRMGEFQDFIRTPEGQALMAQRTELLTPTGTTSEGTAEETAFVGGEEN</sequence>
<accession>A0A395RSF9</accession>
<evidence type="ECO:0000256" key="1">
    <source>
        <dbReference type="SAM" id="MobiDB-lite"/>
    </source>
</evidence>
<dbReference type="Proteomes" id="UP000266234">
    <property type="component" value="Unassembled WGS sequence"/>
</dbReference>
<dbReference type="EMBL" id="PXOG01000277">
    <property type="protein sequence ID" value="RGP63088.1"/>
    <property type="molecule type" value="Genomic_DNA"/>
</dbReference>
<feature type="compositionally biased region" description="Basic and acidic residues" evidence="1">
    <location>
        <begin position="1"/>
        <end position="15"/>
    </location>
</feature>
<reference evidence="2 3" key="1">
    <citation type="journal article" date="2018" name="PLoS Pathog.">
        <title>Evolution of structural diversity of trichothecenes, a family of toxins produced by plant pathogenic and entomopathogenic fungi.</title>
        <authorList>
            <person name="Proctor R.H."/>
            <person name="McCormick S.P."/>
            <person name="Kim H.S."/>
            <person name="Cardoza R.E."/>
            <person name="Stanley A.M."/>
            <person name="Lindo L."/>
            <person name="Kelly A."/>
            <person name="Brown D.W."/>
            <person name="Lee T."/>
            <person name="Vaughan M.M."/>
            <person name="Alexander N.J."/>
            <person name="Busman M."/>
            <person name="Gutierrez S."/>
        </authorList>
    </citation>
    <scope>NUCLEOTIDE SEQUENCE [LARGE SCALE GENOMIC DNA]</scope>
    <source>
        <strain evidence="2 3">NRRL 20695</strain>
    </source>
</reference>
<feature type="region of interest" description="Disordered" evidence="1">
    <location>
        <begin position="301"/>
        <end position="321"/>
    </location>
</feature>
<keyword evidence="3" id="KW-1185">Reference proteome</keyword>
<dbReference type="InterPro" id="IPR022190">
    <property type="entry name" value="DUF3716"/>
</dbReference>
<gene>
    <name evidence="2" type="ORF">FLONG3_10029</name>
</gene>
<evidence type="ECO:0000313" key="2">
    <source>
        <dbReference type="EMBL" id="RGP63088.1"/>
    </source>
</evidence>
<comment type="caution">
    <text evidence="2">The sequence shown here is derived from an EMBL/GenBank/DDBJ whole genome shotgun (WGS) entry which is preliminary data.</text>
</comment>
<dbReference type="Pfam" id="PF12511">
    <property type="entry name" value="DUF3716"/>
    <property type="match status" value="1"/>
</dbReference>
<evidence type="ECO:0000313" key="3">
    <source>
        <dbReference type="Proteomes" id="UP000266234"/>
    </source>
</evidence>